<feature type="region of interest" description="Disordered" evidence="9">
    <location>
        <begin position="1191"/>
        <end position="1211"/>
    </location>
</feature>
<evidence type="ECO:0000256" key="7">
    <source>
        <dbReference type="PROSITE-ProRule" id="PRU00175"/>
    </source>
</evidence>
<dbReference type="InterPro" id="IPR038718">
    <property type="entry name" value="SNF2-like_sf"/>
</dbReference>
<feature type="coiled-coil region" evidence="8">
    <location>
        <begin position="1086"/>
        <end position="1113"/>
    </location>
</feature>
<protein>
    <submittedName>
        <fullName evidence="13">ATP-dependent helicase IRC20</fullName>
    </submittedName>
</protein>
<evidence type="ECO:0000256" key="2">
    <source>
        <dbReference type="ARBA" id="ARBA00022741"/>
    </source>
</evidence>
<dbReference type="Gene3D" id="3.40.50.300">
    <property type="entry name" value="P-loop containing nucleotide triphosphate hydrolases"/>
    <property type="match status" value="1"/>
</dbReference>
<feature type="compositionally biased region" description="Basic and acidic residues" evidence="9">
    <location>
        <begin position="1400"/>
        <end position="1410"/>
    </location>
</feature>
<keyword evidence="5" id="KW-0862">Zinc</keyword>
<dbReference type="InterPro" id="IPR014001">
    <property type="entry name" value="Helicase_ATP-bd"/>
</dbReference>
<dbReference type="GO" id="GO:0004386">
    <property type="term" value="F:helicase activity"/>
    <property type="evidence" value="ECO:0007669"/>
    <property type="project" value="UniProtKB-KW"/>
</dbReference>
<dbReference type="Pfam" id="PF26021">
    <property type="entry name" value="Ferritin_C144_05"/>
    <property type="match status" value="1"/>
</dbReference>
<feature type="region of interest" description="Disordered" evidence="9">
    <location>
        <begin position="1382"/>
        <end position="1410"/>
    </location>
</feature>
<keyword evidence="13" id="KW-0347">Helicase</keyword>
<dbReference type="Proteomes" id="UP001302676">
    <property type="component" value="Unassembled WGS sequence"/>
</dbReference>
<dbReference type="RefSeq" id="XP_062641512.1">
    <property type="nucleotide sequence ID" value="XM_062785159.1"/>
</dbReference>
<dbReference type="CDD" id="cd18070">
    <property type="entry name" value="DEXQc_SHPRH"/>
    <property type="match status" value="1"/>
</dbReference>
<dbReference type="GO" id="GO:0016787">
    <property type="term" value="F:hydrolase activity"/>
    <property type="evidence" value="ECO:0007669"/>
    <property type="project" value="UniProtKB-KW"/>
</dbReference>
<keyword evidence="6" id="KW-0067">ATP-binding</keyword>
<feature type="region of interest" description="Disordered" evidence="9">
    <location>
        <begin position="1460"/>
        <end position="1482"/>
    </location>
</feature>
<dbReference type="GeneID" id="87821772"/>
<keyword evidence="1" id="KW-0479">Metal-binding</keyword>
<evidence type="ECO:0000259" key="12">
    <source>
        <dbReference type="PROSITE" id="PS51194"/>
    </source>
</evidence>
<dbReference type="PROSITE" id="PS00518">
    <property type="entry name" value="ZF_RING_1"/>
    <property type="match status" value="1"/>
</dbReference>
<evidence type="ECO:0000259" key="11">
    <source>
        <dbReference type="PROSITE" id="PS51192"/>
    </source>
</evidence>
<evidence type="ECO:0000256" key="9">
    <source>
        <dbReference type="SAM" id="MobiDB-lite"/>
    </source>
</evidence>
<gene>
    <name evidence="13" type="ORF">C8A04DRAFT_8559</name>
</gene>
<dbReference type="GO" id="GO:0005524">
    <property type="term" value="F:ATP binding"/>
    <property type="evidence" value="ECO:0007669"/>
    <property type="project" value="InterPro"/>
</dbReference>
<dbReference type="CDD" id="cd18793">
    <property type="entry name" value="SF2_C_SNF"/>
    <property type="match status" value="1"/>
</dbReference>
<dbReference type="InterPro" id="IPR059033">
    <property type="entry name" value="C144_05_dom"/>
</dbReference>
<evidence type="ECO:0000256" key="8">
    <source>
        <dbReference type="SAM" id="Coils"/>
    </source>
</evidence>
<keyword evidence="8" id="KW-0175">Coiled coil</keyword>
<dbReference type="Pfam" id="PF13639">
    <property type="entry name" value="zf-RING_2"/>
    <property type="match status" value="1"/>
</dbReference>
<dbReference type="SUPFAM" id="SSF57850">
    <property type="entry name" value="RING/U-box"/>
    <property type="match status" value="1"/>
</dbReference>
<feature type="domain" description="RING-type" evidence="10">
    <location>
        <begin position="1133"/>
        <end position="1171"/>
    </location>
</feature>
<dbReference type="Gene3D" id="3.30.40.10">
    <property type="entry name" value="Zinc/RING finger domain, C3HC4 (zinc finger)"/>
    <property type="match status" value="1"/>
</dbReference>
<reference evidence="13" key="2">
    <citation type="submission" date="2023-05" db="EMBL/GenBank/DDBJ databases">
        <authorList>
            <consortium name="Lawrence Berkeley National Laboratory"/>
            <person name="Steindorff A."/>
            <person name="Hensen N."/>
            <person name="Bonometti L."/>
            <person name="Westerberg I."/>
            <person name="Brannstrom I.O."/>
            <person name="Guillou S."/>
            <person name="Cros-Aarteil S."/>
            <person name="Calhoun S."/>
            <person name="Haridas S."/>
            <person name="Kuo A."/>
            <person name="Mondo S."/>
            <person name="Pangilinan J."/>
            <person name="Riley R."/>
            <person name="Labutti K."/>
            <person name="Andreopoulos B."/>
            <person name="Lipzen A."/>
            <person name="Chen C."/>
            <person name="Yanf M."/>
            <person name="Daum C."/>
            <person name="Ng V."/>
            <person name="Clum A."/>
            <person name="Ohm R."/>
            <person name="Martin F."/>
            <person name="Silar P."/>
            <person name="Natvig D."/>
            <person name="Lalanne C."/>
            <person name="Gautier V."/>
            <person name="Ament-Velasquez S.L."/>
            <person name="Kruys A."/>
            <person name="Hutchinson M.I."/>
            <person name="Powell A.J."/>
            <person name="Barry K."/>
            <person name="Miller A.N."/>
            <person name="Grigoriev I.V."/>
            <person name="Debuchy R."/>
            <person name="Gladieux P."/>
            <person name="Thoren M.H."/>
            <person name="Johannesson H."/>
        </authorList>
    </citation>
    <scope>NUCLEOTIDE SEQUENCE</scope>
    <source>
        <strain evidence="13">CBS 141.50</strain>
    </source>
</reference>
<dbReference type="InterPro" id="IPR000330">
    <property type="entry name" value="SNF2_N"/>
</dbReference>
<dbReference type="GO" id="GO:0006974">
    <property type="term" value="P:DNA damage response"/>
    <property type="evidence" value="ECO:0007669"/>
    <property type="project" value="TreeGrafter"/>
</dbReference>
<dbReference type="SUPFAM" id="SSF52540">
    <property type="entry name" value="P-loop containing nucleoside triphosphate hydrolases"/>
    <property type="match status" value="2"/>
</dbReference>
<dbReference type="PANTHER" id="PTHR45865">
    <property type="entry name" value="E3 UBIQUITIN-PROTEIN LIGASE SHPRH FAMILY MEMBER"/>
    <property type="match status" value="1"/>
</dbReference>
<name>A0AAN6VDK0_9PEZI</name>
<comment type="caution">
    <text evidence="13">The sequence shown here is derived from an EMBL/GenBank/DDBJ whole genome shotgun (WGS) entry which is preliminary data.</text>
</comment>
<feature type="domain" description="Helicase ATP-binding" evidence="11">
    <location>
        <begin position="335"/>
        <end position="538"/>
    </location>
</feature>
<evidence type="ECO:0000313" key="13">
    <source>
        <dbReference type="EMBL" id="KAK4148141.1"/>
    </source>
</evidence>
<keyword evidence="4" id="KW-0378">Hydrolase</keyword>
<keyword evidence="3 7" id="KW-0863">Zinc-finger</keyword>
<dbReference type="InterPro" id="IPR049730">
    <property type="entry name" value="SNF2/RAD54-like_C"/>
</dbReference>
<dbReference type="PANTHER" id="PTHR45865:SF1">
    <property type="entry name" value="E3 UBIQUITIN-PROTEIN LIGASE SHPRH"/>
    <property type="match status" value="1"/>
</dbReference>
<dbReference type="InterPro" id="IPR017907">
    <property type="entry name" value="Znf_RING_CS"/>
</dbReference>
<proteinExistence type="predicted"/>
<organism evidence="13 14">
    <name type="scientific">Dichotomopilus funicola</name>
    <dbReference type="NCBI Taxonomy" id="1934379"/>
    <lineage>
        <taxon>Eukaryota</taxon>
        <taxon>Fungi</taxon>
        <taxon>Dikarya</taxon>
        <taxon>Ascomycota</taxon>
        <taxon>Pezizomycotina</taxon>
        <taxon>Sordariomycetes</taxon>
        <taxon>Sordariomycetidae</taxon>
        <taxon>Sordariales</taxon>
        <taxon>Chaetomiaceae</taxon>
        <taxon>Dichotomopilus</taxon>
    </lineage>
</organism>
<dbReference type="PROSITE" id="PS51192">
    <property type="entry name" value="HELICASE_ATP_BIND_1"/>
    <property type="match status" value="1"/>
</dbReference>
<evidence type="ECO:0000256" key="4">
    <source>
        <dbReference type="ARBA" id="ARBA00022801"/>
    </source>
</evidence>
<dbReference type="InterPro" id="IPR001650">
    <property type="entry name" value="Helicase_C-like"/>
</dbReference>
<dbReference type="GO" id="GO:0005634">
    <property type="term" value="C:nucleus"/>
    <property type="evidence" value="ECO:0007669"/>
    <property type="project" value="TreeGrafter"/>
</dbReference>
<evidence type="ECO:0000313" key="14">
    <source>
        <dbReference type="Proteomes" id="UP001302676"/>
    </source>
</evidence>
<dbReference type="GO" id="GO:0008270">
    <property type="term" value="F:zinc ion binding"/>
    <property type="evidence" value="ECO:0007669"/>
    <property type="project" value="UniProtKB-KW"/>
</dbReference>
<dbReference type="InterPro" id="IPR001841">
    <property type="entry name" value="Znf_RING"/>
</dbReference>
<dbReference type="Pfam" id="PF00176">
    <property type="entry name" value="SNF2-rel_dom"/>
    <property type="match status" value="1"/>
</dbReference>
<dbReference type="InterPro" id="IPR052583">
    <property type="entry name" value="ATP-helicase/E3_Ub-Ligase"/>
</dbReference>
<reference evidence="13" key="1">
    <citation type="journal article" date="2023" name="Mol. Phylogenet. Evol.">
        <title>Genome-scale phylogeny and comparative genomics of the fungal order Sordariales.</title>
        <authorList>
            <person name="Hensen N."/>
            <person name="Bonometti L."/>
            <person name="Westerberg I."/>
            <person name="Brannstrom I.O."/>
            <person name="Guillou S."/>
            <person name="Cros-Aarteil S."/>
            <person name="Calhoun S."/>
            <person name="Haridas S."/>
            <person name="Kuo A."/>
            <person name="Mondo S."/>
            <person name="Pangilinan J."/>
            <person name="Riley R."/>
            <person name="LaButti K."/>
            <person name="Andreopoulos B."/>
            <person name="Lipzen A."/>
            <person name="Chen C."/>
            <person name="Yan M."/>
            <person name="Daum C."/>
            <person name="Ng V."/>
            <person name="Clum A."/>
            <person name="Steindorff A."/>
            <person name="Ohm R.A."/>
            <person name="Martin F."/>
            <person name="Silar P."/>
            <person name="Natvig D.O."/>
            <person name="Lalanne C."/>
            <person name="Gautier V."/>
            <person name="Ament-Velasquez S.L."/>
            <person name="Kruys A."/>
            <person name="Hutchinson M.I."/>
            <person name="Powell A.J."/>
            <person name="Barry K."/>
            <person name="Miller A.N."/>
            <person name="Grigoriev I.V."/>
            <person name="Debuchy R."/>
            <person name="Gladieux P."/>
            <person name="Hiltunen Thoren M."/>
            <person name="Johannesson H."/>
        </authorList>
    </citation>
    <scope>NUCLEOTIDE SEQUENCE</scope>
    <source>
        <strain evidence="13">CBS 141.50</strain>
    </source>
</reference>
<dbReference type="SMART" id="SM00184">
    <property type="entry name" value="RING"/>
    <property type="match status" value="1"/>
</dbReference>
<keyword evidence="2" id="KW-0547">Nucleotide-binding</keyword>
<dbReference type="PROSITE" id="PS50089">
    <property type="entry name" value="ZF_RING_2"/>
    <property type="match status" value="1"/>
</dbReference>
<dbReference type="FunFam" id="3.40.50.10810:FF:000059">
    <property type="entry name" value="SNF2 family helicase/ATPase, putative"/>
    <property type="match status" value="1"/>
</dbReference>
<dbReference type="Gene3D" id="3.40.50.10810">
    <property type="entry name" value="Tandem AAA-ATPase domain"/>
    <property type="match status" value="1"/>
</dbReference>
<dbReference type="GO" id="GO:0061630">
    <property type="term" value="F:ubiquitin protein ligase activity"/>
    <property type="evidence" value="ECO:0007669"/>
    <property type="project" value="TreeGrafter"/>
</dbReference>
<dbReference type="InterPro" id="IPR027417">
    <property type="entry name" value="P-loop_NTPase"/>
</dbReference>
<feature type="compositionally biased region" description="Low complexity" evidence="9">
    <location>
        <begin position="1385"/>
        <end position="1397"/>
    </location>
</feature>
<accession>A0AAN6VDK0</accession>
<evidence type="ECO:0000256" key="1">
    <source>
        <dbReference type="ARBA" id="ARBA00022723"/>
    </source>
</evidence>
<keyword evidence="14" id="KW-1185">Reference proteome</keyword>
<dbReference type="PROSITE" id="PS51194">
    <property type="entry name" value="HELICASE_CTER"/>
    <property type="match status" value="1"/>
</dbReference>
<dbReference type="EMBL" id="MU853554">
    <property type="protein sequence ID" value="KAK4148141.1"/>
    <property type="molecule type" value="Genomic_DNA"/>
</dbReference>
<dbReference type="InterPro" id="IPR013083">
    <property type="entry name" value="Znf_RING/FYVE/PHD"/>
</dbReference>
<feature type="compositionally biased region" description="Basic and acidic residues" evidence="9">
    <location>
        <begin position="1191"/>
        <end position="1201"/>
    </location>
</feature>
<dbReference type="Pfam" id="PF00271">
    <property type="entry name" value="Helicase_C"/>
    <property type="match status" value="1"/>
</dbReference>
<evidence type="ECO:0000256" key="5">
    <source>
        <dbReference type="ARBA" id="ARBA00022833"/>
    </source>
</evidence>
<evidence type="ECO:0000256" key="6">
    <source>
        <dbReference type="ARBA" id="ARBA00022840"/>
    </source>
</evidence>
<sequence length="1499" mass="167732">MPRAKSKGRLGTQGARNNNNTGFNDIAAFLECLESIPSTADGASQHPLVRPAKRAKTAGVLASVTIAREHLAVTLSSASGYHGPPIVSRRGVGEMFDVRLREAGQEGPMPGEWQLQLKPRSSYRTRGFVVLVSLGETRISAELRAALRVAEVQAFDPGEEGCLWAAIDFTAHQNGESTELRMSIEVRWNGMSTAWGSKGWNSNPQQALRDEIFQVWYPELRLQSDGEAPSWSPQDFYEAAYVPDKIGTEAELNSMDIPGLKATLYPFQTRAIQWLLQREGVKWGQDLSSNKPGIQPYVPQEITEPISFTEAADVDGNAFYLSSLLGAALKNTSPIRQLQEIRGGILAEEMGLGKTLEIIALILLHRRPEGPVMLFDYFLGRQLLTTSATLIIAPTPLLDQWISELNRHAPGLKVMIYPGVKAVSKAKDDDGLSAESLAEQDVVITTYEVLRREIWAAADEPTRSLRGEKQYERIRSPLVQLSWWRVCIDEAQMVENWTNNAAKLARKIPRVNAWGVTGTPVKDDVKKDLRGLLLFLRHEPYASNTKIWNALTTFDKDSFRKIFNSISMRHSKSHVRNEIAIPQQRRYVITMPFTAVEEQHYQGLVSQLAETCGLDPKGNPLRGDWDPEDPAIQRHMRVALDRLRQTVLHPEVGGRNRRAFGQKAGPMRTVTEVLDAMLEQADTTVRAEQRALLSAKVDKGQVIACQTRAEDALAVWSKVVEESVELETELRAQLKLEIEAESRRVSERDEDEEGHEDVTALRTGELRRRLRSVLEIQHRAIFFCGNAYFSMKSKGETVPPDSDEFKALEAKEVAAYDRAKEVRREILQESHGKAKKLMERLTKAAQQQAFAVIPAFEEIDKSGIETRRIAEALEELNGALDDQAGELDNWREHVIQLLLKPLVDEESEETTGEEYGDSTKLQDEILVYLQALRIAVADRHAAITGQKNFLVEHEMKVAARMAAAGEGPFPEKFLQLVAICAKIKPPFAERDPLTSMRGIVSELRVLAVQLRNQVATGSARASTELALVTNLLKSTLDYQTEQTKAAVAMDKEIERFMDMVNARIEYYRQLQEVSDTVAEYEGSLEAPALEAALEESEKQEANLEEKLNAAAAKHRYLVFLKEQESNSGEQRMCIICQSAFSVGVLTICGHLFCKECITLWFRAHRTCPMCKKRLTQSNLYDITLKPQQLKVHSEAHDRGGDNPKQTDTARPEKVSTIYSEFHTDKLNEIKDIDLDGPSFTTKVDMLVRHLLWLRQSDPGAKSIVFSQYKEFLDVLALAFRRYRIGYTSFEKANGIASFKEDPGTEVFLLHARAHASGLNLVNASHVFLCEPLLNTALELQAIARVDRIGQESETTVWLYIVEGTVEESIHRLSVQRRMEHMGRQNTNTNNNNHTTNNSPDKGKSKDPTPELLDAKLDEANALEMQQAHLSKLMGKDGISGEAVDKADLWTCLFGHLHSEKDGGGGRSVGGEGAARPVSLSTRRFLAVEAAEERMEGRKS</sequence>
<dbReference type="SMART" id="SM00487">
    <property type="entry name" value="DEXDc"/>
    <property type="match status" value="1"/>
</dbReference>
<dbReference type="GO" id="GO:0000209">
    <property type="term" value="P:protein polyubiquitination"/>
    <property type="evidence" value="ECO:0007669"/>
    <property type="project" value="TreeGrafter"/>
</dbReference>
<evidence type="ECO:0000256" key="3">
    <source>
        <dbReference type="ARBA" id="ARBA00022771"/>
    </source>
</evidence>
<feature type="domain" description="Helicase C-terminal" evidence="12">
    <location>
        <begin position="1245"/>
        <end position="1394"/>
    </location>
</feature>
<evidence type="ECO:0000259" key="10">
    <source>
        <dbReference type="PROSITE" id="PS50089"/>
    </source>
</evidence>